<dbReference type="AlphaFoldDB" id="A0A8E2B5H5"/>
<organism evidence="1 2">
    <name type="scientific">Obba rivulosa</name>
    <dbReference type="NCBI Taxonomy" id="1052685"/>
    <lineage>
        <taxon>Eukaryota</taxon>
        <taxon>Fungi</taxon>
        <taxon>Dikarya</taxon>
        <taxon>Basidiomycota</taxon>
        <taxon>Agaricomycotina</taxon>
        <taxon>Agaricomycetes</taxon>
        <taxon>Polyporales</taxon>
        <taxon>Gelatoporiaceae</taxon>
        <taxon>Obba</taxon>
    </lineage>
</organism>
<evidence type="ECO:0000313" key="1">
    <source>
        <dbReference type="EMBL" id="OCH93067.1"/>
    </source>
</evidence>
<dbReference type="EMBL" id="KV722360">
    <property type="protein sequence ID" value="OCH93067.1"/>
    <property type="molecule type" value="Genomic_DNA"/>
</dbReference>
<accession>A0A8E2B5H5</accession>
<dbReference type="Proteomes" id="UP000250043">
    <property type="component" value="Unassembled WGS sequence"/>
</dbReference>
<protein>
    <submittedName>
        <fullName evidence="1">Uncharacterized protein</fullName>
    </submittedName>
</protein>
<gene>
    <name evidence="1" type="ORF">OBBRIDRAFT_381083</name>
</gene>
<proteinExistence type="predicted"/>
<sequence>MTDHWTPSRCPRSCRMSKYFARAVPTAQEVSISSATSHDSTAWTHFEDMTTAADVYVTELFPLGHGLPIWNPDPVTAGEVRIGDVGYFERGTFFRLFNTMNGAHDPNNEGCQLPDHFAKLSLPDRLQYYDPRAVQAGALCSKTVKIRSIAAQLNGMNAAQGSFTIDRSKEQGAMLFLHDDGERREIHDNDLMPQYMLDHYQHWIHLANEIIHLKLDVDELYFVRGFVKSKSWAIMAFEKANRSYSGSVNVQFGPSGLMLAANWTDESHIPPVTRSGPVRPRSTLHPLITDDSLDTAQYIRVVS</sequence>
<keyword evidence="2" id="KW-1185">Reference proteome</keyword>
<dbReference type="OrthoDB" id="2745211at2759"/>
<reference evidence="1 2" key="1">
    <citation type="submission" date="2016-07" db="EMBL/GenBank/DDBJ databases">
        <title>Draft genome of the white-rot fungus Obba rivulosa 3A-2.</title>
        <authorList>
            <consortium name="DOE Joint Genome Institute"/>
            <person name="Miettinen O."/>
            <person name="Riley R."/>
            <person name="Acob R."/>
            <person name="Barry K."/>
            <person name="Cullen D."/>
            <person name="De Vries R."/>
            <person name="Hainaut M."/>
            <person name="Hatakka A."/>
            <person name="Henrissat B."/>
            <person name="Hilden K."/>
            <person name="Kuo R."/>
            <person name="Labutti K."/>
            <person name="Lipzen A."/>
            <person name="Makela M.R."/>
            <person name="Sandor L."/>
            <person name="Spatafora J.W."/>
            <person name="Grigoriev I.V."/>
            <person name="Hibbett D.S."/>
        </authorList>
    </citation>
    <scope>NUCLEOTIDE SEQUENCE [LARGE SCALE GENOMIC DNA]</scope>
    <source>
        <strain evidence="1 2">3A-2</strain>
    </source>
</reference>
<evidence type="ECO:0000313" key="2">
    <source>
        <dbReference type="Proteomes" id="UP000250043"/>
    </source>
</evidence>
<name>A0A8E2B5H5_9APHY</name>